<feature type="region of interest" description="Disordered" evidence="5">
    <location>
        <begin position="619"/>
        <end position="640"/>
    </location>
</feature>
<evidence type="ECO:0000313" key="6">
    <source>
        <dbReference type="EMBL" id="CAH0104876.1"/>
    </source>
</evidence>
<name>A0A8J2RNI7_9CRUS</name>
<evidence type="ECO:0000256" key="3">
    <source>
        <dbReference type="ARBA" id="ARBA00022553"/>
    </source>
</evidence>
<evidence type="ECO:0000256" key="5">
    <source>
        <dbReference type="SAM" id="MobiDB-lite"/>
    </source>
</evidence>
<dbReference type="InterPro" id="IPR051976">
    <property type="entry name" value="Synaptopodin_domain"/>
</dbReference>
<feature type="compositionally biased region" description="Low complexity" evidence="5">
    <location>
        <begin position="678"/>
        <end position="691"/>
    </location>
</feature>
<dbReference type="Proteomes" id="UP000789390">
    <property type="component" value="Unassembled WGS sequence"/>
</dbReference>
<evidence type="ECO:0000313" key="7">
    <source>
        <dbReference type="Proteomes" id="UP000789390"/>
    </source>
</evidence>
<evidence type="ECO:0000256" key="2">
    <source>
        <dbReference type="ARBA" id="ARBA00022490"/>
    </source>
</evidence>
<feature type="region of interest" description="Disordered" evidence="5">
    <location>
        <begin position="1"/>
        <end position="27"/>
    </location>
</feature>
<accession>A0A8J2RNI7</accession>
<dbReference type="GO" id="GO:0032233">
    <property type="term" value="P:positive regulation of actin filament bundle assembly"/>
    <property type="evidence" value="ECO:0007669"/>
    <property type="project" value="TreeGrafter"/>
</dbReference>
<reference evidence="6" key="1">
    <citation type="submission" date="2021-11" db="EMBL/GenBank/DDBJ databases">
        <authorList>
            <person name="Schell T."/>
        </authorList>
    </citation>
    <scope>NUCLEOTIDE SEQUENCE</scope>
    <source>
        <strain evidence="6">M5</strain>
    </source>
</reference>
<dbReference type="GO" id="GO:0005634">
    <property type="term" value="C:nucleus"/>
    <property type="evidence" value="ECO:0007669"/>
    <property type="project" value="TreeGrafter"/>
</dbReference>
<comment type="caution">
    <text evidence="6">The sequence shown here is derived from an EMBL/GenBank/DDBJ whole genome shotgun (WGS) entry which is preliminary data.</text>
</comment>
<proteinExistence type="inferred from homology"/>
<comment type="subcellular location">
    <subcellularLocation>
        <location evidence="1">Cytoplasm</location>
    </subcellularLocation>
</comment>
<dbReference type="EMBL" id="CAKKLH010000157">
    <property type="protein sequence ID" value="CAH0104876.1"/>
    <property type="molecule type" value="Genomic_DNA"/>
</dbReference>
<comment type="similarity">
    <text evidence="4">Belongs to the synaptopodin family.</text>
</comment>
<feature type="region of interest" description="Disordered" evidence="5">
    <location>
        <begin position="1009"/>
        <end position="1106"/>
    </location>
</feature>
<protein>
    <submittedName>
        <fullName evidence="6">Uncharacterized protein</fullName>
    </submittedName>
</protein>
<feature type="region of interest" description="Disordered" evidence="5">
    <location>
        <begin position="158"/>
        <end position="180"/>
    </location>
</feature>
<feature type="compositionally biased region" description="Polar residues" evidence="5">
    <location>
        <begin position="1074"/>
        <end position="1106"/>
    </location>
</feature>
<feature type="region of interest" description="Disordered" evidence="5">
    <location>
        <begin position="298"/>
        <end position="317"/>
    </location>
</feature>
<keyword evidence="3" id="KW-0597">Phosphoprotein</keyword>
<feature type="region of interest" description="Disordered" evidence="5">
    <location>
        <begin position="877"/>
        <end position="897"/>
    </location>
</feature>
<keyword evidence="2" id="KW-0963">Cytoplasm</keyword>
<dbReference type="PANTHER" id="PTHR24217:SF0">
    <property type="entry name" value="PDZ DOMAIN-CONTAINING PROTEIN"/>
    <property type="match status" value="1"/>
</dbReference>
<feature type="region of interest" description="Disordered" evidence="5">
    <location>
        <begin position="677"/>
        <end position="706"/>
    </location>
</feature>
<dbReference type="PANTHER" id="PTHR24217">
    <property type="entry name" value="PUTATIVE-RELATED"/>
    <property type="match status" value="1"/>
</dbReference>
<evidence type="ECO:0000256" key="4">
    <source>
        <dbReference type="ARBA" id="ARBA00038161"/>
    </source>
</evidence>
<dbReference type="GO" id="GO:0030018">
    <property type="term" value="C:Z disc"/>
    <property type="evidence" value="ECO:0007669"/>
    <property type="project" value="TreeGrafter"/>
</dbReference>
<sequence>MDEQESSTTVVTSTSSSSTSYSSSSSTTLVQQQTLMTITDDGVAVVDEGISDVISHEEAVITSSTTSSTSKLVIEDGTTAAVRMEEETTVSSSDVSHEEMVTHQESLNSPLALVDEEEQLLAQEILLEETAVVVDEQCCSSQTIFTTEMEPSIEMAEDLKEPGNDDGRIGGDSSRSGTEINTSDGIVVVQQQEHEQLMSDVADEDLSIRQESEAAAVASGSECRPVETCDLSAIPSSSSVANNNSSSNREIQQENIKHALHEIISEIDREMEADLSNEEVEETGEVIRDESILLINSGQAAQRKRSPPPLQSKKARPVSVPANFLQEGSAGAISPETGKPIDLQKIFTPASDFPSGDITPRRQRRMYTSSSFYSPSHPSMEEQVELARQISHSLSADTNSTSKGQSMYVKRRNRSSKWIHEANLYGGDDQQQNGGDNNTHQADDDGRMTFKIPNMGGQEIQFRAKSPLKLLMNPKGQIWDLKSLRNTGMHIEAPQLSPEICSSLVKDLQSPKGKGAALFAKRKQKSEKWIVDENTVKQKAANAAAVAAAAVASEVNQHVITTTTTTVNSQQTRVEQTQKMASVQDAFGGPRLKLVKSPWEAALEDGTVNTAFQELWPNRLPGAANPNSGTLERNKEPPLGPVVPTTLSAAAPVQPKLNMKPLDSVPKMLPNFKAQPQTLTAAESESALAAEPADEKPFVPTPLRPDSVNPYKPKAAKGWGNTPVDSLSAVEHPTPRTNLVPLEPVQTKQRPVTMPPVSVTAGDEDSAAAALGLIDQTKEKLVVENEIKPNPFPFELPVLRSVSASQLPPPIVRQEPELVLPTLRPVPEKSTEPTVSVAGDVSPAIQWELPPLDSRPNLQALLEREKRAAEAAVNNEALKQRQEEQQRKQQQEELQRKQQQEEQLRKQQQEEQLRKQQQLEQQRKQQEEAQQKVVKQLEQQQHQQFQHIQMQTRQQQQQQYFQQQQQVTMTEEMRMAQEAQLAKLSVRLKVQRFESTGPAPINYIGQVSVSQSGSPRQSGMQTPVTLTGRNKPTQVSYAPPQAAKPSDIRLESNTKENSAPVHLPAKSLTMPRMTEQTHQSESLQPKVTVSHHIQPSMGIQQQQSTPQVLDPFAGVQLRQPSISKTLINSSDLDSSLNRRSLADYTNYNTAPRGWTSAAQEIYRPVKMA</sequence>
<keyword evidence="7" id="KW-1185">Reference proteome</keyword>
<organism evidence="6 7">
    <name type="scientific">Daphnia galeata</name>
    <dbReference type="NCBI Taxonomy" id="27404"/>
    <lineage>
        <taxon>Eukaryota</taxon>
        <taxon>Metazoa</taxon>
        <taxon>Ecdysozoa</taxon>
        <taxon>Arthropoda</taxon>
        <taxon>Crustacea</taxon>
        <taxon>Branchiopoda</taxon>
        <taxon>Diplostraca</taxon>
        <taxon>Cladocera</taxon>
        <taxon>Anomopoda</taxon>
        <taxon>Daphniidae</taxon>
        <taxon>Daphnia</taxon>
    </lineage>
</organism>
<feature type="compositionally biased region" description="Polar residues" evidence="5">
    <location>
        <begin position="1009"/>
        <end position="1036"/>
    </location>
</feature>
<dbReference type="AlphaFoldDB" id="A0A8J2RNI7"/>
<evidence type="ECO:0000256" key="1">
    <source>
        <dbReference type="ARBA" id="ARBA00004496"/>
    </source>
</evidence>
<gene>
    <name evidence="6" type="ORF">DGAL_LOCUS7805</name>
</gene>
<dbReference type="GO" id="GO:0015629">
    <property type="term" value="C:actin cytoskeleton"/>
    <property type="evidence" value="ECO:0007669"/>
    <property type="project" value="TreeGrafter"/>
</dbReference>
<dbReference type="GO" id="GO:0003779">
    <property type="term" value="F:actin binding"/>
    <property type="evidence" value="ECO:0007669"/>
    <property type="project" value="TreeGrafter"/>
</dbReference>
<feature type="compositionally biased region" description="Basic and acidic residues" evidence="5">
    <location>
        <begin position="878"/>
        <end position="897"/>
    </location>
</feature>
<dbReference type="OrthoDB" id="300641at2759"/>
<feature type="compositionally biased region" description="Basic and acidic residues" evidence="5">
    <location>
        <begin position="158"/>
        <end position="169"/>
    </location>
</feature>